<name>A0ACC0F898_9ERIC</name>
<comment type="caution">
    <text evidence="1">The sequence shown here is derived from an EMBL/GenBank/DDBJ whole genome shotgun (WGS) entry which is preliminary data.</text>
</comment>
<protein>
    <submittedName>
        <fullName evidence="1">AUGMIN subunit 6</fullName>
    </submittedName>
</protein>
<reference evidence="1 2" key="1">
    <citation type="journal article" date="2022" name="Plant J.">
        <title>Chromosome-level genome of Camellia lanceoleosa provides a valuable resource for understanding genome evolution and self-incompatibility.</title>
        <authorList>
            <person name="Gong W."/>
            <person name="Xiao S."/>
            <person name="Wang L."/>
            <person name="Liao Z."/>
            <person name="Chang Y."/>
            <person name="Mo W."/>
            <person name="Hu G."/>
            <person name="Li W."/>
            <person name="Zhao G."/>
            <person name="Zhu H."/>
            <person name="Hu X."/>
            <person name="Ji K."/>
            <person name="Xiang X."/>
            <person name="Song Q."/>
            <person name="Yuan D."/>
            <person name="Jin S."/>
            <person name="Zhang L."/>
        </authorList>
    </citation>
    <scope>NUCLEOTIDE SEQUENCE [LARGE SCALE GENOMIC DNA]</scope>
    <source>
        <strain evidence="1">SQ_2022a</strain>
    </source>
</reference>
<gene>
    <name evidence="1" type="ORF">LOK49_LG15G01873</name>
</gene>
<accession>A0ACC0F898</accession>
<evidence type="ECO:0000313" key="1">
    <source>
        <dbReference type="EMBL" id="KAI7984704.1"/>
    </source>
</evidence>
<dbReference type="EMBL" id="CM045768">
    <property type="protein sequence ID" value="KAI7984704.1"/>
    <property type="molecule type" value="Genomic_DNA"/>
</dbReference>
<dbReference type="Proteomes" id="UP001060215">
    <property type="component" value="Chromosome 11"/>
</dbReference>
<proteinExistence type="predicted"/>
<evidence type="ECO:0000313" key="2">
    <source>
        <dbReference type="Proteomes" id="UP001060215"/>
    </source>
</evidence>
<keyword evidence="2" id="KW-1185">Reference proteome</keyword>
<sequence length="171" mass="19693">MLSLKRTYVHIFFSACGENWLDLTFSSFDRRRFLKNAETAIQRQAMWSNLAHEKTAEFRGLCAEEAYLQQELEKLYDLRNKVKLDGELWDELVSSSSQNSHLVQRATCIWDSLLAQKRKYDAIIVDSSEPVVELANEASDGNANQERLGRISQLAEIEYLQPSLIYGNANR</sequence>
<organism evidence="1 2">
    <name type="scientific">Camellia lanceoleosa</name>
    <dbReference type="NCBI Taxonomy" id="1840588"/>
    <lineage>
        <taxon>Eukaryota</taxon>
        <taxon>Viridiplantae</taxon>
        <taxon>Streptophyta</taxon>
        <taxon>Embryophyta</taxon>
        <taxon>Tracheophyta</taxon>
        <taxon>Spermatophyta</taxon>
        <taxon>Magnoliopsida</taxon>
        <taxon>eudicotyledons</taxon>
        <taxon>Gunneridae</taxon>
        <taxon>Pentapetalae</taxon>
        <taxon>asterids</taxon>
        <taxon>Ericales</taxon>
        <taxon>Theaceae</taxon>
        <taxon>Camellia</taxon>
    </lineage>
</organism>